<protein>
    <submittedName>
        <fullName evidence="1">Uncharacterized protein</fullName>
    </submittedName>
</protein>
<gene>
    <name evidence="1" type="ORF">AX774_g2811</name>
</gene>
<comment type="caution">
    <text evidence="1">The sequence shown here is derived from an EMBL/GenBank/DDBJ whole genome shotgun (WGS) entry which is preliminary data.</text>
</comment>
<sequence length="11" mass="1575">MRQFWEFFKKK</sequence>
<feature type="non-terminal residue" evidence="1">
    <location>
        <position position="11"/>
    </location>
</feature>
<dbReference type="EMBL" id="LSSK01000335">
    <property type="protein sequence ID" value="OMH83678.1"/>
    <property type="molecule type" value="Genomic_DNA"/>
</dbReference>
<accession>A0A1R1PRV0</accession>
<name>A0A1R1PRV0_ZANCU</name>
<evidence type="ECO:0000313" key="1">
    <source>
        <dbReference type="EMBL" id="OMH83678.1"/>
    </source>
</evidence>
<evidence type="ECO:0000313" key="2">
    <source>
        <dbReference type="Proteomes" id="UP000188320"/>
    </source>
</evidence>
<keyword evidence="2" id="KW-1185">Reference proteome</keyword>
<reference evidence="2" key="1">
    <citation type="submission" date="2017-01" db="EMBL/GenBank/DDBJ databases">
        <authorList>
            <person name="Wang Y."/>
            <person name="White M."/>
            <person name="Kvist S."/>
            <person name="Moncalvo J.-M."/>
        </authorList>
    </citation>
    <scope>NUCLEOTIDE SEQUENCE [LARGE SCALE GENOMIC DNA]</scope>
    <source>
        <strain evidence="2">COL-18-3</strain>
    </source>
</reference>
<dbReference type="Proteomes" id="UP000188320">
    <property type="component" value="Unassembled WGS sequence"/>
</dbReference>
<organism evidence="1 2">
    <name type="scientific">Zancudomyces culisetae</name>
    <name type="common">Gut fungus</name>
    <name type="synonym">Smittium culisetae</name>
    <dbReference type="NCBI Taxonomy" id="1213189"/>
    <lineage>
        <taxon>Eukaryota</taxon>
        <taxon>Fungi</taxon>
        <taxon>Fungi incertae sedis</taxon>
        <taxon>Zoopagomycota</taxon>
        <taxon>Kickxellomycotina</taxon>
        <taxon>Harpellomycetes</taxon>
        <taxon>Harpellales</taxon>
        <taxon>Legeriomycetaceae</taxon>
        <taxon>Zancudomyces</taxon>
    </lineage>
</organism>
<proteinExistence type="predicted"/>